<sequence>MAWFGDLMSAETESSGEEGDDLRTRLHAMESKLKRMADQRAGHNESARAHADQRNTIQEQYKELRDRIKEKLAEQKEIRTEAKKHQSRRDAIQEQLRGLFSRAKGARDKGKGKSVVVQLSEKRAEMDNLERRLETDSTVTIAKEKQIFKQLKSLREEVIALEPMVAEEVRVKIDLDDLDGSIEKLRAEADMEHEAMVKFHTQADELWTEIEPLFADRDFLKAEGDRLHSQFVVCREAADEVHQAMQGLIDKVTEIRDELKQERAERQAWIDDHNREVEDSARKPSEDEELADSLFNQLLAEGSLSLGASGAEETDSPPPPKKKRGKRVSAARRGGPRSRSQD</sequence>
<feature type="region of interest" description="Disordered" evidence="1">
    <location>
        <begin position="1"/>
        <end position="22"/>
    </location>
</feature>
<name>A0A075HBB5_9EURY</name>
<reference evidence="2" key="1">
    <citation type="journal article" date="2014" name="Genome Biol. Evol.">
        <title>Pangenome evidence for extensive interdomain horizontal transfer affecting lineage core and shell genes in uncultured planktonic thaumarchaeota and euryarchaeota.</title>
        <authorList>
            <person name="Deschamps P."/>
            <person name="Zivanovic Y."/>
            <person name="Moreira D."/>
            <person name="Rodriguez-Valera F."/>
            <person name="Lopez-Garcia P."/>
        </authorList>
    </citation>
    <scope>NUCLEOTIDE SEQUENCE</scope>
</reference>
<evidence type="ECO:0000313" key="2">
    <source>
        <dbReference type="EMBL" id="AIF13826.1"/>
    </source>
</evidence>
<dbReference type="InterPro" id="IPR055545">
    <property type="entry name" value="DUF7121"/>
</dbReference>
<feature type="region of interest" description="Disordered" evidence="1">
    <location>
        <begin position="270"/>
        <end position="289"/>
    </location>
</feature>
<feature type="region of interest" description="Disordered" evidence="1">
    <location>
        <begin position="305"/>
        <end position="342"/>
    </location>
</feature>
<dbReference type="EMBL" id="KF900985">
    <property type="protein sequence ID" value="AIF13826.1"/>
    <property type="molecule type" value="Genomic_DNA"/>
</dbReference>
<feature type="compositionally biased region" description="Basic and acidic residues" evidence="1">
    <location>
        <begin position="35"/>
        <end position="53"/>
    </location>
</feature>
<dbReference type="Pfam" id="PF23435">
    <property type="entry name" value="DUF7121"/>
    <property type="match status" value="1"/>
</dbReference>
<accession>A0A075HBB5</accession>
<protein>
    <submittedName>
        <fullName evidence="2">Coiled-coil domain-containing protein</fullName>
    </submittedName>
</protein>
<proteinExistence type="predicted"/>
<feature type="region of interest" description="Disordered" evidence="1">
    <location>
        <begin position="35"/>
        <end position="62"/>
    </location>
</feature>
<feature type="compositionally biased region" description="Basic and acidic residues" evidence="1">
    <location>
        <begin position="270"/>
        <end position="285"/>
    </location>
</feature>
<dbReference type="AlphaFoldDB" id="A0A075HBB5"/>
<evidence type="ECO:0000256" key="1">
    <source>
        <dbReference type="SAM" id="MobiDB-lite"/>
    </source>
</evidence>
<organism evidence="2">
    <name type="scientific">uncultured marine group II/III euryarchaeote KM3_64_C08</name>
    <dbReference type="NCBI Taxonomy" id="1456479"/>
    <lineage>
        <taxon>Archaea</taxon>
        <taxon>Methanobacteriati</taxon>
        <taxon>Methanobacteriota</taxon>
        <taxon>environmental samples</taxon>
    </lineage>
</organism>
<feature type="compositionally biased region" description="Basic residues" evidence="1">
    <location>
        <begin position="320"/>
        <end position="336"/>
    </location>
</feature>